<keyword evidence="6" id="KW-1185">Reference proteome</keyword>
<sequence>MCHLSQPDKNSQLRQAQEEAEEVKVIMMDNMEKTEERKAKLQDLDKRAEELKLKSKSFHKTSMKKDVTVWRKSSEEFRGYLYKSQGMVDDNPNRIVDYIRPGPYRLDWDSLMTAMDIIETLDQGCCVMRYTTAGQLWNIIAPREFIDFSYTTDYQDGLLSCGISVEHEEQHQSYVRGFNHPCGWFCVPTPDSTTTPAQSLLTGYIQTDLRGMIPQSAVDTAMASTLINFYTDLRRALKKA</sequence>
<dbReference type="Ensembl" id="ENSOKIT00005044477.1">
    <property type="protein sequence ID" value="ENSOKIP00005042190.1"/>
    <property type="gene ID" value="ENSOKIG00005017832.1"/>
</dbReference>
<evidence type="ECO:0000313" key="5">
    <source>
        <dbReference type="Ensembl" id="ENSOKIP00005042190.1"/>
    </source>
</evidence>
<dbReference type="Pfam" id="PF01852">
    <property type="entry name" value="START"/>
    <property type="match status" value="1"/>
</dbReference>
<dbReference type="GO" id="GO:0010879">
    <property type="term" value="P:cholesterol transport involved in cholesterol storage"/>
    <property type="evidence" value="ECO:0007669"/>
    <property type="project" value="TreeGrafter"/>
</dbReference>
<dbReference type="InterPro" id="IPR002913">
    <property type="entry name" value="START_lipid-bd_dom"/>
</dbReference>
<dbReference type="SUPFAM" id="SSF55961">
    <property type="entry name" value="Bet v1-like"/>
    <property type="match status" value="1"/>
</dbReference>
<evidence type="ECO:0000259" key="4">
    <source>
        <dbReference type="PROSITE" id="PS50892"/>
    </source>
</evidence>
<dbReference type="Proteomes" id="UP000694557">
    <property type="component" value="Unassembled WGS sequence"/>
</dbReference>
<keyword evidence="1 2" id="KW-0175">Coiled coil</keyword>
<evidence type="ECO:0000256" key="2">
    <source>
        <dbReference type="SAM" id="Coils"/>
    </source>
</evidence>
<dbReference type="PANTHER" id="PTHR47006">
    <property type="entry name" value="STAR-RELATED LIPID TRANSFER PROTEIN 4"/>
    <property type="match status" value="1"/>
</dbReference>
<dbReference type="SMART" id="SM00234">
    <property type="entry name" value="START"/>
    <property type="match status" value="1"/>
</dbReference>
<dbReference type="GeneTree" id="ENSGT00940000159243"/>
<dbReference type="CDD" id="cd15872">
    <property type="entry name" value="R-SNARE_VAMP5"/>
    <property type="match status" value="1"/>
</dbReference>
<evidence type="ECO:0000259" key="3">
    <source>
        <dbReference type="PROSITE" id="PS50848"/>
    </source>
</evidence>
<dbReference type="GO" id="GO:0015485">
    <property type="term" value="F:cholesterol binding"/>
    <property type="evidence" value="ECO:0007669"/>
    <property type="project" value="InterPro"/>
</dbReference>
<dbReference type="GO" id="GO:0070508">
    <property type="term" value="P:cholesterol import"/>
    <property type="evidence" value="ECO:0007669"/>
    <property type="project" value="TreeGrafter"/>
</dbReference>
<feature type="domain" description="START" evidence="3">
    <location>
        <begin position="70"/>
        <end position="240"/>
    </location>
</feature>
<dbReference type="GO" id="GO:0032367">
    <property type="term" value="P:intracellular cholesterol transport"/>
    <property type="evidence" value="ECO:0007669"/>
    <property type="project" value="InterPro"/>
</dbReference>
<name>A0A8C7GIF8_ONCKI</name>
<evidence type="ECO:0000313" key="6">
    <source>
        <dbReference type="Proteomes" id="UP000694557"/>
    </source>
</evidence>
<dbReference type="GO" id="GO:0005783">
    <property type="term" value="C:endoplasmic reticulum"/>
    <property type="evidence" value="ECO:0007669"/>
    <property type="project" value="TreeGrafter"/>
</dbReference>
<gene>
    <name evidence="5" type="primary">STARD4</name>
    <name evidence="5" type="synonym">stard4</name>
</gene>
<dbReference type="InterPro" id="IPR042581">
    <property type="entry name" value="VAMP5_R-SNARE"/>
</dbReference>
<dbReference type="AlphaFoldDB" id="A0A8C7GIF8"/>
<dbReference type="SUPFAM" id="SSF58038">
    <property type="entry name" value="SNARE fusion complex"/>
    <property type="match status" value="1"/>
</dbReference>
<feature type="domain" description="V-SNARE coiled-coil homology" evidence="4">
    <location>
        <begin position="12"/>
        <end position="72"/>
    </location>
</feature>
<dbReference type="InterPro" id="IPR023393">
    <property type="entry name" value="START-like_dom_sf"/>
</dbReference>
<protein>
    <submittedName>
        <fullName evidence="5">StAR related lipid transfer domain containing 4</fullName>
    </submittedName>
</protein>
<dbReference type="Gene3D" id="3.30.450.50">
    <property type="entry name" value="Longin domain"/>
    <property type="match status" value="1"/>
</dbReference>
<accession>A0A8C7GIF8</accession>
<reference evidence="5" key="2">
    <citation type="submission" date="2025-09" db="UniProtKB">
        <authorList>
            <consortium name="Ensembl"/>
        </authorList>
    </citation>
    <scope>IDENTIFICATION</scope>
</reference>
<organism evidence="5 6">
    <name type="scientific">Oncorhynchus kisutch</name>
    <name type="common">Coho salmon</name>
    <name type="synonym">Salmo kisutch</name>
    <dbReference type="NCBI Taxonomy" id="8019"/>
    <lineage>
        <taxon>Eukaryota</taxon>
        <taxon>Metazoa</taxon>
        <taxon>Chordata</taxon>
        <taxon>Craniata</taxon>
        <taxon>Vertebrata</taxon>
        <taxon>Euteleostomi</taxon>
        <taxon>Actinopterygii</taxon>
        <taxon>Neopterygii</taxon>
        <taxon>Teleostei</taxon>
        <taxon>Protacanthopterygii</taxon>
        <taxon>Salmoniformes</taxon>
        <taxon>Salmonidae</taxon>
        <taxon>Salmoninae</taxon>
        <taxon>Oncorhynchus</taxon>
    </lineage>
</organism>
<dbReference type="InterPro" id="IPR042555">
    <property type="entry name" value="StarD4"/>
</dbReference>
<proteinExistence type="predicted"/>
<reference evidence="5" key="1">
    <citation type="submission" date="2025-08" db="UniProtKB">
        <authorList>
            <consortium name="Ensembl"/>
        </authorList>
    </citation>
    <scope>IDENTIFICATION</scope>
</reference>
<dbReference type="GO" id="GO:0120020">
    <property type="term" value="F:cholesterol transfer activity"/>
    <property type="evidence" value="ECO:0007669"/>
    <property type="project" value="TreeGrafter"/>
</dbReference>
<feature type="coiled-coil region" evidence="2">
    <location>
        <begin position="17"/>
        <end position="54"/>
    </location>
</feature>
<dbReference type="PROSITE" id="PS50848">
    <property type="entry name" value="START"/>
    <property type="match status" value="1"/>
</dbReference>
<dbReference type="PANTHER" id="PTHR47006:SF1">
    <property type="entry name" value="STAR-RELATED LIPID TRANSFER PROTEIN 4"/>
    <property type="match status" value="1"/>
</dbReference>
<dbReference type="PROSITE" id="PS50892">
    <property type="entry name" value="V_SNARE"/>
    <property type="match status" value="1"/>
</dbReference>
<dbReference type="Gene3D" id="3.30.530.20">
    <property type="match status" value="1"/>
</dbReference>
<evidence type="ECO:0000256" key="1">
    <source>
        <dbReference type="PROSITE-ProRule" id="PRU00290"/>
    </source>
</evidence>
<dbReference type="InterPro" id="IPR042855">
    <property type="entry name" value="V_SNARE_CC"/>
</dbReference>
<dbReference type="GO" id="GO:0005829">
    <property type="term" value="C:cytosol"/>
    <property type="evidence" value="ECO:0007669"/>
    <property type="project" value="TreeGrafter"/>
</dbReference>